<dbReference type="EMBL" id="CCKQ01015596">
    <property type="protein sequence ID" value="CDW87422.1"/>
    <property type="molecule type" value="Genomic_DNA"/>
</dbReference>
<protein>
    <submittedName>
        <fullName evidence="1">Uncharacterized protein</fullName>
    </submittedName>
</protein>
<keyword evidence="2" id="KW-1185">Reference proteome</keyword>
<reference evidence="1 2" key="1">
    <citation type="submission" date="2014-06" db="EMBL/GenBank/DDBJ databases">
        <authorList>
            <person name="Swart Estienne"/>
        </authorList>
    </citation>
    <scope>NUCLEOTIDE SEQUENCE [LARGE SCALE GENOMIC DNA]</scope>
    <source>
        <strain evidence="1 2">130c</strain>
    </source>
</reference>
<name>A0A078B2H6_STYLE</name>
<dbReference type="Proteomes" id="UP000039865">
    <property type="component" value="Unassembled WGS sequence"/>
</dbReference>
<organism evidence="1 2">
    <name type="scientific">Stylonychia lemnae</name>
    <name type="common">Ciliate</name>
    <dbReference type="NCBI Taxonomy" id="5949"/>
    <lineage>
        <taxon>Eukaryota</taxon>
        <taxon>Sar</taxon>
        <taxon>Alveolata</taxon>
        <taxon>Ciliophora</taxon>
        <taxon>Intramacronucleata</taxon>
        <taxon>Spirotrichea</taxon>
        <taxon>Stichotrichia</taxon>
        <taxon>Sporadotrichida</taxon>
        <taxon>Oxytrichidae</taxon>
        <taxon>Stylonychinae</taxon>
        <taxon>Stylonychia</taxon>
    </lineage>
</organism>
<evidence type="ECO:0000313" key="1">
    <source>
        <dbReference type="EMBL" id="CDW87422.1"/>
    </source>
</evidence>
<dbReference type="AlphaFoldDB" id="A0A078B2H6"/>
<accession>A0A078B2H6</accession>
<proteinExistence type="predicted"/>
<gene>
    <name evidence="1" type="primary">Contig10994.g11746</name>
    <name evidence="1" type="ORF">STYLEM_16525</name>
</gene>
<dbReference type="InParanoid" id="A0A078B2H6"/>
<evidence type="ECO:0000313" key="2">
    <source>
        <dbReference type="Proteomes" id="UP000039865"/>
    </source>
</evidence>
<sequence length="368" mass="43601">MNALCLNNLMQGGMPLFTSNYQEVLVSEDEGLSIKFNQKVHLVDSIVGVKKTSCKNSLFQISMYCDCCKDRLYWFNLKEISQNGSKQLELLASQFEEFHMNGVEFSSQNTYYAEEDFDEDFLNGTFDDTMNDDRGKNMNDGYFDFSDEDETFERRKKSQRLGQKCFAKSNELIEPMYLRHHSLSYTARNSQFLQQFTLGQQNLNQSRQDLQHQLQYNHRTMGFNDENQQILFNRDRLNPNTQPLTVSKKRKFPEISTNVHQNADFKQNSNVGSLYRRQECKKRRMNDQEKTQNQHSFHINNQQQIEFNQYNAINLQQNSYQGQIQRQEIRTEDQQIHSTIQYFLWIQSKSSIINQQFSLFLQSHIWAA</sequence>